<keyword evidence="5" id="KW-1185">Reference proteome</keyword>
<evidence type="ECO:0000313" key="5">
    <source>
        <dbReference type="Proteomes" id="UP000604825"/>
    </source>
</evidence>
<feature type="domain" description="Tubby C-terminal" evidence="3">
    <location>
        <begin position="253"/>
        <end position="485"/>
    </location>
</feature>
<dbReference type="EMBL" id="CAJGYO010000006">
    <property type="protein sequence ID" value="CAD6236711.1"/>
    <property type="molecule type" value="Genomic_DNA"/>
</dbReference>
<gene>
    <name evidence="4" type="ORF">NCGR_LOCUS24527</name>
</gene>
<dbReference type="Gene3D" id="3.20.90.10">
    <property type="entry name" value="Tubby Protein, Chain A"/>
    <property type="match status" value="1"/>
</dbReference>
<name>A0A811P9F5_9POAL</name>
<dbReference type="AlphaFoldDB" id="A0A811P9F5"/>
<evidence type="ECO:0000256" key="2">
    <source>
        <dbReference type="SAM" id="MobiDB-lite"/>
    </source>
</evidence>
<evidence type="ECO:0000313" key="4">
    <source>
        <dbReference type="EMBL" id="CAD6236711.1"/>
    </source>
</evidence>
<accession>A0A811P9F5</accession>
<feature type="region of interest" description="Disordered" evidence="2">
    <location>
        <begin position="152"/>
        <end position="189"/>
    </location>
</feature>
<dbReference type="InterPro" id="IPR036047">
    <property type="entry name" value="F-box-like_dom_sf"/>
</dbReference>
<protein>
    <recommendedName>
        <fullName evidence="3">Tubby C-terminal domain-containing protein</fullName>
    </recommendedName>
</protein>
<sequence>MEAQRPVAKGQPADAATMEGQAPDATVMEDQPPDAMAGPSLPLAVAAEGQAGLATRARDNLAPTDARGLPAPIPQGLAAAVDDVAVPEGSMDGEAPPAATAMSRNFSKKSRPWRLPAQAARTAAASLPAARAAAGRKPAQAAVSAIKYGRTAAPGASCSEPARPLSGGNARVSPEVSAEQDDEGEEGDVGTWSALVPELLDDILRRVDAGAERWPQRRDVVVFASVCRRWREAAVALVRPPLRCGGITFLSSLKQPGPKEAPIQCFIKRNKKNSTFHLYLSLTQALTGQGKFLLAAHKNRCAYRMEYIIFILKDLSHGSHLQYEGANVPISRYRPWLARKQINPLVSTGNVETGEVTYEYNLLKSRGPRRIHCSIQCPVNEDTAIDPHEAKQLCTPSSLVLYNKAPRWHEDLQCWCLDFHGRVMVASVKNFQLIAPAGTGQPWGIQDDETVILQCGKIEDDVFTMDYRQPLSAFQAFAICLTSFGSKVGT</sequence>
<dbReference type="Pfam" id="PF01167">
    <property type="entry name" value="Tub"/>
    <property type="match status" value="1"/>
</dbReference>
<comment type="caution">
    <text evidence="4">The sequence shown here is derived from an EMBL/GenBank/DDBJ whole genome shotgun (WGS) entry which is preliminary data.</text>
</comment>
<evidence type="ECO:0000256" key="1">
    <source>
        <dbReference type="ARBA" id="ARBA00007129"/>
    </source>
</evidence>
<dbReference type="InterPro" id="IPR000007">
    <property type="entry name" value="Tubby_C"/>
</dbReference>
<dbReference type="Proteomes" id="UP000604825">
    <property type="component" value="Unassembled WGS sequence"/>
</dbReference>
<proteinExistence type="inferred from homology"/>
<reference evidence="4" key="1">
    <citation type="submission" date="2020-10" db="EMBL/GenBank/DDBJ databases">
        <authorList>
            <person name="Han B."/>
            <person name="Lu T."/>
            <person name="Zhao Q."/>
            <person name="Huang X."/>
            <person name="Zhao Y."/>
        </authorList>
    </citation>
    <scope>NUCLEOTIDE SEQUENCE</scope>
</reference>
<feature type="compositionally biased region" description="Acidic residues" evidence="2">
    <location>
        <begin position="178"/>
        <end position="188"/>
    </location>
</feature>
<dbReference type="OrthoDB" id="8775810at2759"/>
<dbReference type="InterPro" id="IPR025659">
    <property type="entry name" value="Tubby-like_C"/>
</dbReference>
<dbReference type="SUPFAM" id="SSF81383">
    <property type="entry name" value="F-box domain"/>
    <property type="match status" value="1"/>
</dbReference>
<dbReference type="SUPFAM" id="SSF54518">
    <property type="entry name" value="Tubby C-terminal domain-like"/>
    <property type="match status" value="1"/>
</dbReference>
<feature type="region of interest" description="Disordered" evidence="2">
    <location>
        <begin position="1"/>
        <end position="119"/>
    </location>
</feature>
<comment type="similarity">
    <text evidence="1">Belongs to the TUB family.</text>
</comment>
<dbReference type="PANTHER" id="PTHR16517:SF150">
    <property type="entry name" value="TUBBY-LIKE F-BOX PROTEIN 2"/>
    <property type="match status" value="1"/>
</dbReference>
<dbReference type="PRINTS" id="PR01573">
    <property type="entry name" value="SUPERTUBBY"/>
</dbReference>
<evidence type="ECO:0000259" key="3">
    <source>
        <dbReference type="Pfam" id="PF01167"/>
    </source>
</evidence>
<organism evidence="4 5">
    <name type="scientific">Miscanthus lutarioriparius</name>
    <dbReference type="NCBI Taxonomy" id="422564"/>
    <lineage>
        <taxon>Eukaryota</taxon>
        <taxon>Viridiplantae</taxon>
        <taxon>Streptophyta</taxon>
        <taxon>Embryophyta</taxon>
        <taxon>Tracheophyta</taxon>
        <taxon>Spermatophyta</taxon>
        <taxon>Magnoliopsida</taxon>
        <taxon>Liliopsida</taxon>
        <taxon>Poales</taxon>
        <taxon>Poaceae</taxon>
        <taxon>PACMAD clade</taxon>
        <taxon>Panicoideae</taxon>
        <taxon>Andropogonodae</taxon>
        <taxon>Andropogoneae</taxon>
        <taxon>Saccharinae</taxon>
        <taxon>Miscanthus</taxon>
    </lineage>
</organism>
<dbReference type="PANTHER" id="PTHR16517">
    <property type="entry name" value="TUBBY-RELATED"/>
    <property type="match status" value="1"/>
</dbReference>